<keyword evidence="1" id="KW-0472">Membrane</keyword>
<organism evidence="2 3">
    <name type="scientific">Marinicella pacifica</name>
    <dbReference type="NCBI Taxonomy" id="1171543"/>
    <lineage>
        <taxon>Bacteria</taxon>
        <taxon>Pseudomonadati</taxon>
        <taxon>Pseudomonadota</taxon>
        <taxon>Gammaproteobacteria</taxon>
        <taxon>Lysobacterales</taxon>
        <taxon>Marinicellaceae</taxon>
        <taxon>Marinicella</taxon>
    </lineage>
</organism>
<dbReference type="Proteomes" id="UP000605253">
    <property type="component" value="Unassembled WGS sequence"/>
</dbReference>
<dbReference type="AlphaFoldDB" id="A0A917CI98"/>
<proteinExistence type="predicted"/>
<reference evidence="2" key="1">
    <citation type="journal article" date="2014" name="Int. J. Syst. Evol. Microbiol.">
        <title>Complete genome sequence of Corynebacterium casei LMG S-19264T (=DSM 44701T), isolated from a smear-ripened cheese.</title>
        <authorList>
            <consortium name="US DOE Joint Genome Institute (JGI-PGF)"/>
            <person name="Walter F."/>
            <person name="Albersmeier A."/>
            <person name="Kalinowski J."/>
            <person name="Ruckert C."/>
        </authorList>
    </citation>
    <scope>NUCLEOTIDE SEQUENCE</scope>
    <source>
        <strain evidence="2">CGMCC 1.12181</strain>
    </source>
</reference>
<evidence type="ECO:0000256" key="1">
    <source>
        <dbReference type="SAM" id="Phobius"/>
    </source>
</evidence>
<evidence type="ECO:0000313" key="3">
    <source>
        <dbReference type="Proteomes" id="UP000605253"/>
    </source>
</evidence>
<gene>
    <name evidence="2" type="ORF">GCM10011365_07180</name>
</gene>
<sequence length="44" mass="5161">MNNSDDDSWMDLLIELSKEILKAGIWIVLGVFMLAMMYFKITYT</sequence>
<protein>
    <submittedName>
        <fullName evidence="2">Uncharacterized protein</fullName>
    </submittedName>
</protein>
<comment type="caution">
    <text evidence="2">The sequence shown here is derived from an EMBL/GenBank/DDBJ whole genome shotgun (WGS) entry which is preliminary data.</text>
</comment>
<dbReference type="EMBL" id="BMEO01000002">
    <property type="protein sequence ID" value="GGF88589.1"/>
    <property type="molecule type" value="Genomic_DNA"/>
</dbReference>
<name>A0A917CI98_9GAMM</name>
<keyword evidence="1" id="KW-1133">Transmembrane helix</keyword>
<keyword evidence="1" id="KW-0812">Transmembrane</keyword>
<feature type="transmembrane region" description="Helical" evidence="1">
    <location>
        <begin position="20"/>
        <end position="39"/>
    </location>
</feature>
<evidence type="ECO:0000313" key="2">
    <source>
        <dbReference type="EMBL" id="GGF88589.1"/>
    </source>
</evidence>
<dbReference type="RefSeq" id="WP_268234394.1">
    <property type="nucleotide sequence ID" value="NZ_BAABJF010000032.1"/>
</dbReference>
<accession>A0A917CI98</accession>
<reference evidence="2" key="2">
    <citation type="submission" date="2020-09" db="EMBL/GenBank/DDBJ databases">
        <authorList>
            <person name="Sun Q."/>
            <person name="Zhou Y."/>
        </authorList>
    </citation>
    <scope>NUCLEOTIDE SEQUENCE</scope>
    <source>
        <strain evidence="2">CGMCC 1.12181</strain>
    </source>
</reference>
<keyword evidence="3" id="KW-1185">Reference proteome</keyword>